<organism evidence="1 2">
    <name type="scientific">Melastoma candidum</name>
    <dbReference type="NCBI Taxonomy" id="119954"/>
    <lineage>
        <taxon>Eukaryota</taxon>
        <taxon>Viridiplantae</taxon>
        <taxon>Streptophyta</taxon>
        <taxon>Embryophyta</taxon>
        <taxon>Tracheophyta</taxon>
        <taxon>Spermatophyta</taxon>
        <taxon>Magnoliopsida</taxon>
        <taxon>eudicotyledons</taxon>
        <taxon>Gunneridae</taxon>
        <taxon>Pentapetalae</taxon>
        <taxon>rosids</taxon>
        <taxon>malvids</taxon>
        <taxon>Myrtales</taxon>
        <taxon>Melastomataceae</taxon>
        <taxon>Melastomatoideae</taxon>
        <taxon>Melastomateae</taxon>
        <taxon>Melastoma</taxon>
    </lineage>
</organism>
<dbReference type="EMBL" id="CM042880">
    <property type="protein sequence ID" value="KAI4387923.1"/>
    <property type="molecule type" value="Genomic_DNA"/>
</dbReference>
<evidence type="ECO:0000313" key="1">
    <source>
        <dbReference type="EMBL" id="KAI4387923.1"/>
    </source>
</evidence>
<reference evidence="2" key="1">
    <citation type="journal article" date="2023" name="Front. Plant Sci.">
        <title>Chromosomal-level genome assembly of Melastoma candidum provides insights into trichome evolution.</title>
        <authorList>
            <person name="Zhong Y."/>
            <person name="Wu W."/>
            <person name="Sun C."/>
            <person name="Zou P."/>
            <person name="Liu Y."/>
            <person name="Dai S."/>
            <person name="Zhou R."/>
        </authorList>
    </citation>
    <scope>NUCLEOTIDE SEQUENCE [LARGE SCALE GENOMIC DNA]</scope>
</reference>
<dbReference type="Proteomes" id="UP001057402">
    <property type="component" value="Chromosome 1"/>
</dbReference>
<protein>
    <submittedName>
        <fullName evidence="1">Uncharacterized protein</fullName>
    </submittedName>
</protein>
<comment type="caution">
    <text evidence="1">The sequence shown here is derived from an EMBL/GenBank/DDBJ whole genome shotgun (WGS) entry which is preliminary data.</text>
</comment>
<name>A0ACB9SB80_9MYRT</name>
<keyword evidence="2" id="KW-1185">Reference proteome</keyword>
<proteinExistence type="predicted"/>
<evidence type="ECO:0000313" key="2">
    <source>
        <dbReference type="Proteomes" id="UP001057402"/>
    </source>
</evidence>
<gene>
    <name evidence="1" type="ORF">MLD38_000306</name>
</gene>
<sequence>MSDLLLMILVGVVVVVASPAVVCSQQQWQQQRVLPGSSLQASAPSLIWSSINATFSLGFVPANPPTDPASFVASIAYSGGILVWSVGNGILVDSQGSLQFHSTGDLLLVNGSGTILWKSGTSGLGVAFATLEESGSLVLWNSSSNAVWSSFDNPNDILLPGQGFKAGDVLRSGLYSFRMLLNGNLMLRWNETVVYWDQGVNSSVDVNPWGNVVKGYNPRFVNLSATLQSPTLELQAVGILAISDPVLSSPVIMAYSSDFAEGTDVLRFLKLGNDGNMKIYSSERGSGTAIPRWAAVQDQCQVFGYCGSLGICFHSKLGQQDNPSCECPSGNFEPISTQDARKGCKRKVELKNCPGNSTMLELNHTRFSDYKREPLAKNELRVSESARSSCILDCLKSNICVASASADDGTRTCYTQSSDFFSGYRVSSLPGTLYIKVCGQGLPNPVSSSKNMSENADFLGLDHGFLVVVTVPSVVGFIIFQIGFFLWYRWNSPVIGRSLDRYKLLEYVSSVPVQFTYKELVISTKGFKDRVGAGESGAVYRGVLSSRDIVAVKRLYESNLGEMDFRKKVSTICSTHHLNLVRMIGYCCQKTERLLVYEFAKNGSLDSLLFQTEDRNSLTCLSWEKRFNIALGSAKGIAYLHEECRECIVHLNIKPENILLDENYHAKVSDFGLAELMDPRGHHRQELSSIQQTSSYISPERLANLPTTSKADIYSFGMVLLEILSGRRSYEVSIDTGGLKFSTWVREQFEKGSFLSIIDRRLAKGDVDMEQVQRAIITALWCIRNQPSQRPTMRRVVQMLEGHLEVELPPPLDSVHELSYPISPNSKSTFIHGA</sequence>
<accession>A0ACB9SB80</accession>